<protein>
    <submittedName>
        <fullName evidence="1">Fam-a protein</fullName>
    </submittedName>
</protein>
<organism evidence="1 2">
    <name type="scientific">Plasmodium vinckei lentum</name>
    <dbReference type="NCBI Taxonomy" id="138297"/>
    <lineage>
        <taxon>Eukaryota</taxon>
        <taxon>Sar</taxon>
        <taxon>Alveolata</taxon>
        <taxon>Apicomplexa</taxon>
        <taxon>Aconoidasida</taxon>
        <taxon>Haemosporida</taxon>
        <taxon>Plasmodiidae</taxon>
        <taxon>Plasmodium</taxon>
        <taxon>Plasmodium (Vinckeia)</taxon>
    </lineage>
</organism>
<dbReference type="SUPFAM" id="SSF55961">
    <property type="entry name" value="Bet v1-like"/>
    <property type="match status" value="1"/>
</dbReference>
<gene>
    <name evidence="1" type="ORF">PVLDE_0703400</name>
</gene>
<proteinExistence type="predicted"/>
<reference evidence="1 2" key="1">
    <citation type="submission" date="2020-08" db="EMBL/GenBank/DDBJ databases">
        <authorList>
            <person name="Ramaprasad A."/>
        </authorList>
    </citation>
    <scope>NUCLEOTIDE SEQUENCE [LARGE SCALE GENOMIC DNA]</scope>
</reference>
<accession>A0A6V7S378</accession>
<dbReference type="AlphaFoldDB" id="A0A6V7S378"/>
<name>A0A6V7S378_PLAVN</name>
<dbReference type="EMBL" id="LR865369">
    <property type="protein sequence ID" value="CAD2089394.1"/>
    <property type="molecule type" value="Genomic_DNA"/>
</dbReference>
<evidence type="ECO:0000313" key="2">
    <source>
        <dbReference type="Proteomes" id="UP000515308"/>
    </source>
</evidence>
<evidence type="ECO:0000313" key="1">
    <source>
        <dbReference type="EMBL" id="CAD2089394.1"/>
    </source>
</evidence>
<sequence length="148" mass="16927">MNEAVKRLEHYAISKDGYILLGKRSSNIFLYKKKHEGHTNIERIIYSVDDPNKYNKIINEIWDSNHANSFNTDFVKNTTIIVMASADINDHNPSSKEFKNPIIENVNLFKADINSEEGTRNGKLKKAFVNIDGYLIKKNTAINGHDCI</sequence>
<dbReference type="VEuPathDB" id="PlasmoDB:PVLDE_0703400"/>
<dbReference type="Proteomes" id="UP000515308">
    <property type="component" value="Chromosome PVLDE_07"/>
</dbReference>